<proteinExistence type="predicted"/>
<dbReference type="Proteomes" id="UP000762676">
    <property type="component" value="Unassembled WGS sequence"/>
</dbReference>
<keyword evidence="2" id="KW-1185">Reference proteome</keyword>
<protein>
    <submittedName>
        <fullName evidence="1">Capsulin</fullName>
    </submittedName>
</protein>
<name>A0AAV4F1V1_9GAST</name>
<dbReference type="AlphaFoldDB" id="A0AAV4F1V1"/>
<reference evidence="1 2" key="1">
    <citation type="journal article" date="2021" name="Elife">
        <title>Chloroplast acquisition without the gene transfer in kleptoplastic sea slugs, Plakobranchus ocellatus.</title>
        <authorList>
            <person name="Maeda T."/>
            <person name="Takahashi S."/>
            <person name="Yoshida T."/>
            <person name="Shimamura S."/>
            <person name="Takaki Y."/>
            <person name="Nagai Y."/>
            <person name="Toyoda A."/>
            <person name="Suzuki Y."/>
            <person name="Arimoto A."/>
            <person name="Ishii H."/>
            <person name="Satoh N."/>
            <person name="Nishiyama T."/>
            <person name="Hasebe M."/>
            <person name="Maruyama T."/>
            <person name="Minagawa J."/>
            <person name="Obokata J."/>
            <person name="Shigenobu S."/>
        </authorList>
    </citation>
    <scope>NUCLEOTIDE SEQUENCE [LARGE SCALE GENOMIC DNA]</scope>
</reference>
<dbReference type="EMBL" id="BMAT01007596">
    <property type="protein sequence ID" value="GFR67328.1"/>
    <property type="molecule type" value="Genomic_DNA"/>
</dbReference>
<evidence type="ECO:0000313" key="1">
    <source>
        <dbReference type="EMBL" id="GFR67328.1"/>
    </source>
</evidence>
<sequence>MIVTEGVNYFFEGSDFVVKGGCKGVFTVCYKEKETTPAPLTTTEAPKIVCKRVYVKTVDNQPGRVEVVGDHSNPVDIVHVHVWDQISEIKCVEWLTYFYFENFIVAKKGCQATFKVCYKEKEKTTTPAPLTTTPEPEICKKYKVLRPTRETIVGENSLPVDISSVALEREISRHVCKEGDNYFFEGSDFVVKRGCKELMVEDIQTMVQDQCPLMKDHNYLKLSKRVSSVNRDSTPNDAALGSQ</sequence>
<accession>A0AAV4F1V1</accession>
<comment type="caution">
    <text evidence="1">The sequence shown here is derived from an EMBL/GenBank/DDBJ whole genome shotgun (WGS) entry which is preliminary data.</text>
</comment>
<gene>
    <name evidence="1" type="ORF">ElyMa_003702700</name>
</gene>
<organism evidence="1 2">
    <name type="scientific">Elysia marginata</name>
    <dbReference type="NCBI Taxonomy" id="1093978"/>
    <lineage>
        <taxon>Eukaryota</taxon>
        <taxon>Metazoa</taxon>
        <taxon>Spiralia</taxon>
        <taxon>Lophotrochozoa</taxon>
        <taxon>Mollusca</taxon>
        <taxon>Gastropoda</taxon>
        <taxon>Heterobranchia</taxon>
        <taxon>Euthyneura</taxon>
        <taxon>Panpulmonata</taxon>
        <taxon>Sacoglossa</taxon>
        <taxon>Placobranchoidea</taxon>
        <taxon>Plakobranchidae</taxon>
        <taxon>Elysia</taxon>
    </lineage>
</organism>
<evidence type="ECO:0000313" key="2">
    <source>
        <dbReference type="Proteomes" id="UP000762676"/>
    </source>
</evidence>